<name>A0ABX7N7Y0_9BACT</name>
<evidence type="ECO:0000313" key="3">
    <source>
        <dbReference type="Proteomes" id="UP000663090"/>
    </source>
</evidence>
<evidence type="ECO:0000259" key="1">
    <source>
        <dbReference type="PROSITE" id="PS50851"/>
    </source>
</evidence>
<evidence type="ECO:0000313" key="2">
    <source>
        <dbReference type="EMBL" id="QSQ12473.1"/>
    </source>
</evidence>
<keyword evidence="3" id="KW-1185">Reference proteome</keyword>
<organism evidence="2 3">
    <name type="scientific">Myxococcus landrumensis</name>
    <dbReference type="NCBI Taxonomy" id="2813577"/>
    <lineage>
        <taxon>Bacteria</taxon>
        <taxon>Pseudomonadati</taxon>
        <taxon>Myxococcota</taxon>
        <taxon>Myxococcia</taxon>
        <taxon>Myxococcales</taxon>
        <taxon>Cystobacterineae</taxon>
        <taxon>Myxococcaceae</taxon>
        <taxon>Myxococcus</taxon>
    </lineage>
</organism>
<reference evidence="2 3" key="1">
    <citation type="submission" date="2021-02" db="EMBL/GenBank/DDBJ databases">
        <title>De Novo genome assembly of isolated myxobacteria.</title>
        <authorList>
            <person name="Stevens D.C."/>
        </authorList>
    </citation>
    <scope>NUCLEOTIDE SEQUENCE [LARGE SCALE GENOMIC DNA]</scope>
    <source>
        <strain evidence="2 3">SCHIC003</strain>
    </source>
</reference>
<dbReference type="InterPro" id="IPR002545">
    <property type="entry name" value="CheW-lke_dom"/>
</dbReference>
<dbReference type="Gene3D" id="2.40.50.180">
    <property type="entry name" value="CheA-289, Domain 4"/>
    <property type="match status" value="1"/>
</dbReference>
<dbReference type="Proteomes" id="UP000663090">
    <property type="component" value="Chromosome"/>
</dbReference>
<feature type="domain" description="CheW-like" evidence="1">
    <location>
        <begin position="58"/>
        <end position="193"/>
    </location>
</feature>
<proteinExistence type="predicted"/>
<dbReference type="EMBL" id="CP071091">
    <property type="protein sequence ID" value="QSQ12473.1"/>
    <property type="molecule type" value="Genomic_DNA"/>
</dbReference>
<sequence>MAGSRGIDWNEVHARLAALEASREAEGTLTPEEQAALLDARARSLSRPPAPEVAPGTLREMIRFRAGGQLYALESRFVLEVIRSTDVVPLPGAPPTLRGLTLLRGEVLPVVELAPLFGREPVDSNGPLLVLGTGRAELGVRTEEVQEVTQVSSQELLPAPVALADTAGALVFAADRAGTLLLEGEALLGDSRLVFDLSDEGVA</sequence>
<dbReference type="Pfam" id="PF01584">
    <property type="entry name" value="CheW"/>
    <property type="match status" value="1"/>
</dbReference>
<dbReference type="PANTHER" id="PTHR22617">
    <property type="entry name" value="CHEMOTAXIS SENSOR HISTIDINE KINASE-RELATED"/>
    <property type="match status" value="1"/>
</dbReference>
<dbReference type="InterPro" id="IPR039315">
    <property type="entry name" value="CheW"/>
</dbReference>
<dbReference type="SMART" id="SM00260">
    <property type="entry name" value="CheW"/>
    <property type="match status" value="1"/>
</dbReference>
<dbReference type="SUPFAM" id="SSF50341">
    <property type="entry name" value="CheW-like"/>
    <property type="match status" value="1"/>
</dbReference>
<protein>
    <submittedName>
        <fullName evidence="2">Chemotaxis protein CheW</fullName>
    </submittedName>
</protein>
<dbReference type="PANTHER" id="PTHR22617:SF23">
    <property type="entry name" value="CHEMOTAXIS PROTEIN CHEW"/>
    <property type="match status" value="1"/>
</dbReference>
<accession>A0ABX7N7Y0</accession>
<dbReference type="InterPro" id="IPR036061">
    <property type="entry name" value="CheW-like_dom_sf"/>
</dbReference>
<dbReference type="PROSITE" id="PS50851">
    <property type="entry name" value="CHEW"/>
    <property type="match status" value="1"/>
</dbReference>
<gene>
    <name evidence="2" type="ORF">JY572_29510</name>
</gene>
<dbReference type="RefSeq" id="WP_206714199.1">
    <property type="nucleotide sequence ID" value="NZ_CP071091.1"/>
</dbReference>